<dbReference type="GO" id="GO:0006513">
    <property type="term" value="P:protein monoubiquitination"/>
    <property type="evidence" value="ECO:0007669"/>
    <property type="project" value="TreeGrafter"/>
</dbReference>
<feature type="coiled-coil region" evidence="4">
    <location>
        <begin position="103"/>
        <end position="159"/>
    </location>
</feature>
<dbReference type="RefSeq" id="XP_022296739.1">
    <property type="nucleotide sequence ID" value="XM_022441031.1"/>
</dbReference>
<dbReference type="PANTHER" id="PTHR25462">
    <property type="entry name" value="BONUS, ISOFORM C-RELATED"/>
    <property type="match status" value="1"/>
</dbReference>
<dbReference type="InterPro" id="IPR001258">
    <property type="entry name" value="NHL_repeat"/>
</dbReference>
<dbReference type="PANTHER" id="PTHR25462:SF229">
    <property type="entry name" value="TRANSCRIPTION INTERMEDIARY FACTOR 1-BETA"/>
    <property type="match status" value="1"/>
</dbReference>
<feature type="domain" description="B box-type" evidence="5">
    <location>
        <begin position="9"/>
        <end position="54"/>
    </location>
</feature>
<dbReference type="PROSITE" id="PS51125">
    <property type="entry name" value="NHL"/>
    <property type="match status" value="1"/>
</dbReference>
<dbReference type="AlphaFoldDB" id="A0A8B8B2A4"/>
<dbReference type="InterPro" id="IPR047153">
    <property type="entry name" value="TRIM45/56/19-like"/>
</dbReference>
<gene>
    <name evidence="7" type="primary">LOC111106380</name>
</gene>
<keyword evidence="2" id="KW-0479">Metal-binding</keyword>
<dbReference type="OrthoDB" id="6048578at2759"/>
<dbReference type="KEGG" id="cvn:111106380"/>
<dbReference type="Proteomes" id="UP000694844">
    <property type="component" value="Chromosome 8"/>
</dbReference>
<evidence type="ECO:0000259" key="5">
    <source>
        <dbReference type="PROSITE" id="PS50119"/>
    </source>
</evidence>
<feature type="domain" description="B box-type" evidence="5">
    <location>
        <begin position="66"/>
        <end position="102"/>
    </location>
</feature>
<accession>A0A8B8B2A4</accession>
<reference evidence="7" key="1">
    <citation type="submission" date="2025-08" db="UniProtKB">
        <authorList>
            <consortium name="RefSeq"/>
        </authorList>
    </citation>
    <scope>IDENTIFICATION</scope>
    <source>
        <tissue evidence="7">Whole sample</tissue>
    </source>
</reference>
<dbReference type="PROSITE" id="PS50119">
    <property type="entry name" value="ZF_BBOX"/>
    <property type="match status" value="2"/>
</dbReference>
<dbReference type="GO" id="GO:0008270">
    <property type="term" value="F:zinc ion binding"/>
    <property type="evidence" value="ECO:0007669"/>
    <property type="project" value="UniProtKB-KW"/>
</dbReference>
<evidence type="ECO:0000313" key="6">
    <source>
        <dbReference type="Proteomes" id="UP000694844"/>
    </source>
</evidence>
<name>A0A8B8B2A4_CRAVI</name>
<dbReference type="CDD" id="cd19757">
    <property type="entry name" value="Bbox1"/>
    <property type="match status" value="1"/>
</dbReference>
<keyword evidence="2" id="KW-0863">Zinc-finger</keyword>
<keyword evidence="1" id="KW-0677">Repeat</keyword>
<dbReference type="GO" id="GO:0061630">
    <property type="term" value="F:ubiquitin protein ligase activity"/>
    <property type="evidence" value="ECO:0007669"/>
    <property type="project" value="TreeGrafter"/>
</dbReference>
<evidence type="ECO:0000256" key="1">
    <source>
        <dbReference type="ARBA" id="ARBA00022737"/>
    </source>
</evidence>
<dbReference type="SUPFAM" id="SSF57845">
    <property type="entry name" value="B-box zinc-binding domain"/>
    <property type="match status" value="1"/>
</dbReference>
<dbReference type="Gene3D" id="2.120.10.30">
    <property type="entry name" value="TolB, C-terminal domain"/>
    <property type="match status" value="1"/>
</dbReference>
<protein>
    <submittedName>
        <fullName evidence="7">E3 ubiquitin-protein ligase TRIM71-like</fullName>
    </submittedName>
</protein>
<dbReference type="InterPro" id="IPR000315">
    <property type="entry name" value="Znf_B-box"/>
</dbReference>
<evidence type="ECO:0000256" key="4">
    <source>
        <dbReference type="SAM" id="Coils"/>
    </source>
</evidence>
<dbReference type="Pfam" id="PF00643">
    <property type="entry name" value="zf-B_box"/>
    <property type="match status" value="2"/>
</dbReference>
<dbReference type="InterPro" id="IPR011042">
    <property type="entry name" value="6-blade_b-propeller_TolB-like"/>
</dbReference>
<dbReference type="Gene3D" id="3.30.160.60">
    <property type="entry name" value="Classic Zinc Finger"/>
    <property type="match status" value="1"/>
</dbReference>
<feature type="repeat" description="NHL" evidence="3">
    <location>
        <begin position="480"/>
        <end position="508"/>
    </location>
</feature>
<keyword evidence="2" id="KW-0862">Zinc</keyword>
<keyword evidence="6" id="KW-1185">Reference proteome</keyword>
<evidence type="ECO:0000256" key="3">
    <source>
        <dbReference type="PROSITE-ProRule" id="PRU00504"/>
    </source>
</evidence>
<keyword evidence="4" id="KW-0175">Coiled coil</keyword>
<dbReference type="SMART" id="SM00336">
    <property type="entry name" value="BBOX"/>
    <property type="match status" value="2"/>
</dbReference>
<evidence type="ECO:0000256" key="2">
    <source>
        <dbReference type="PROSITE-ProRule" id="PRU00024"/>
    </source>
</evidence>
<evidence type="ECO:0000313" key="7">
    <source>
        <dbReference type="RefSeq" id="XP_022296739.1"/>
    </source>
</evidence>
<sequence>MATSTSWAQDVIICNLCENPALRFCNSCQTDLCLNCVGKHLHEFESLSHDIVPFQHRKIRLVLPECEVHPGQRCEVHCQQCHTPVCVKCITGNHKGHDVVELAEIVEQKKEMIRKEVQDTEANILPKYQTRDDTIKAQISKVNAEFAKMKTNMERLRKLWHQEVDGIFDKANNLINSWKDIKISSLSTLQTQIKNKIPEVKQTLKNQTEVLKSNDASRIYDFKSNLEELKEIPEVDDVTCLSLIEKMEQGQELQIEIGEFRATLSQKCPSVRADDASYYSTKQLLDKAEMIFTIPAVCDKLRNVVCVGTDEAYISGKAKSIKRVDIKGSVNETLATEVPYPDFTLTEQGELLSINTLSGTVDIVKQGIIETYITPPQGWASRRLCCTRSTDVLVHVQVRMGNKNKILRYRGQHISQEIETDFNKKPIFGEGIYSLMITENSNGDICVSDRNAKTVTVVDRTGRVRFRYDGTLAGIKTYFGPTGIVTDSLSQIIVSDYNNDCLHILDQNGKFLKCVDNCGLNKPWGLSVDSEGRLWVALAGENAIKVIKYLK</sequence>
<organism evidence="6 7">
    <name type="scientific">Crassostrea virginica</name>
    <name type="common">Eastern oyster</name>
    <dbReference type="NCBI Taxonomy" id="6565"/>
    <lineage>
        <taxon>Eukaryota</taxon>
        <taxon>Metazoa</taxon>
        <taxon>Spiralia</taxon>
        <taxon>Lophotrochozoa</taxon>
        <taxon>Mollusca</taxon>
        <taxon>Bivalvia</taxon>
        <taxon>Autobranchia</taxon>
        <taxon>Pteriomorphia</taxon>
        <taxon>Ostreida</taxon>
        <taxon>Ostreoidea</taxon>
        <taxon>Ostreidae</taxon>
        <taxon>Crassostrea</taxon>
    </lineage>
</organism>
<proteinExistence type="predicted"/>
<dbReference type="SUPFAM" id="SSF101898">
    <property type="entry name" value="NHL repeat"/>
    <property type="match status" value="1"/>
</dbReference>
<dbReference type="GeneID" id="111106380"/>